<dbReference type="RefSeq" id="WP_353720699.1">
    <property type="nucleotide sequence ID" value="NZ_CP159289.1"/>
</dbReference>
<feature type="domain" description="ABC3 transporter permease C-terminal" evidence="7">
    <location>
        <begin position="755"/>
        <end position="866"/>
    </location>
</feature>
<feature type="domain" description="ABC3 transporter permease C-terminal" evidence="7">
    <location>
        <begin position="369"/>
        <end position="486"/>
    </location>
</feature>
<evidence type="ECO:0000313" key="9">
    <source>
        <dbReference type="EMBL" id="XCH25398.1"/>
    </source>
</evidence>
<name>A0AAU8FME9_9BACT</name>
<keyword evidence="5 6" id="KW-0472">Membrane</keyword>
<protein>
    <submittedName>
        <fullName evidence="9">ABC transporter permease</fullName>
    </submittedName>
</protein>
<feature type="transmembrane region" description="Helical" evidence="6">
    <location>
        <begin position="755"/>
        <end position="776"/>
    </location>
</feature>
<keyword evidence="2" id="KW-1003">Cell membrane</keyword>
<feature type="transmembrane region" description="Helical" evidence="6">
    <location>
        <begin position="835"/>
        <end position="857"/>
    </location>
</feature>
<evidence type="ECO:0000259" key="8">
    <source>
        <dbReference type="Pfam" id="PF12704"/>
    </source>
</evidence>
<evidence type="ECO:0000256" key="4">
    <source>
        <dbReference type="ARBA" id="ARBA00022989"/>
    </source>
</evidence>
<accession>A0AAU8FME9</accession>
<feature type="transmembrane region" description="Helical" evidence="6">
    <location>
        <begin position="460"/>
        <end position="481"/>
    </location>
</feature>
<sequence>MNAPIQPPQWATRLLRTFCASQLVDDLEGDLLELFAQRVRSLGPREARRRYVRDVFSLIRPFAMKEKPEKYPQPAFIQPAMIRNYFKIAFRNLAKHKMFSFINIMGLSAGITACFLIALYVHFELSYDAFNKKADRIYRLSSDINSSAGTLHYSISSWPLGPNLQTDFPEIEAFTRVSKEKYLFRKGDLKFNEEQTVLADSTLFRVFDLELLHGNPATALTAPFSVVLTERSARKYFGNANPIGQTLLVGDNGDAAQVTGIMKDPPVNSQLTGDIFISMTTHTRHYNKAVNEEWGNFGTTTYLLLKPGANANALSRKFPAFLQRHMGRLLQAEKISLTLVLEPLPEIYLHSKYEAEQSGSMANIYTFTVIAAFILVIACINFVNLTTARSLERAREVGVRKAVGAGRWLLARQFIAESVLMSFLSFIFSLILSAALIPLFNELSGKTISRGIEYELPFVGALFAGSMLIGLVSGIYPAVVLSSLEPVKVLKGKFAMTGHGTLLRKGLVTVQFAISIALIIGTMIVYTQLNFLRSHDLGFAKDRMVVIPSASGPERNALKAALQNLNGVQSAALSASVPGGPNSQAHSRIENSEGEMQVATIDMYQVDFDFIPQYGLKVVAGRSFSKDFATDSTKALVINEAMAKLLGYRSPEEAVNKKFSQWERQGTIIGVVKDFNFKSLREQVKPLTFRLADRWNGDLLSVKLAGNDVRNTLSAIEQQWKTHYPDRPFSYYFLDEFYDRQYRADVRFQRLFTNFAVLAIVISCLGLLGLASYSTIQRTKEIGVRKVMGASAASIVGLLSKDFLKLVGLAFVVAAPLAWIGMSRWLEGFAYKTDIGLWIFVAAALLSAMVAFATISFQSIRAALMNPVKSLRNE</sequence>
<dbReference type="GO" id="GO:0022857">
    <property type="term" value="F:transmembrane transporter activity"/>
    <property type="evidence" value="ECO:0007669"/>
    <property type="project" value="TreeGrafter"/>
</dbReference>
<keyword evidence="4 6" id="KW-1133">Transmembrane helix</keyword>
<comment type="subcellular location">
    <subcellularLocation>
        <location evidence="1">Cell membrane</location>
        <topology evidence="1">Multi-pass membrane protein</topology>
    </subcellularLocation>
</comment>
<feature type="transmembrane region" description="Helical" evidence="6">
    <location>
        <begin position="502"/>
        <end position="526"/>
    </location>
</feature>
<dbReference type="PANTHER" id="PTHR30572:SF18">
    <property type="entry name" value="ABC-TYPE MACROLIDE FAMILY EXPORT SYSTEM PERMEASE COMPONENT 2"/>
    <property type="match status" value="1"/>
</dbReference>
<dbReference type="InterPro" id="IPR003838">
    <property type="entry name" value="ABC3_permease_C"/>
</dbReference>
<feature type="domain" description="MacB-like periplasmic core" evidence="8">
    <location>
        <begin position="100"/>
        <end position="317"/>
    </location>
</feature>
<proteinExistence type="predicted"/>
<feature type="transmembrane region" description="Helical" evidence="6">
    <location>
        <begin position="101"/>
        <end position="123"/>
    </location>
</feature>
<feature type="transmembrane region" description="Helical" evidence="6">
    <location>
        <begin position="364"/>
        <end position="385"/>
    </location>
</feature>
<feature type="transmembrane region" description="Helical" evidence="6">
    <location>
        <begin position="419"/>
        <end position="440"/>
    </location>
</feature>
<dbReference type="InterPro" id="IPR050250">
    <property type="entry name" value="Macrolide_Exporter_MacB"/>
</dbReference>
<evidence type="ECO:0000256" key="1">
    <source>
        <dbReference type="ARBA" id="ARBA00004651"/>
    </source>
</evidence>
<gene>
    <name evidence="9" type="ORF">ABV298_02915</name>
</gene>
<evidence type="ECO:0000256" key="3">
    <source>
        <dbReference type="ARBA" id="ARBA00022692"/>
    </source>
</evidence>
<dbReference type="EMBL" id="CP159289">
    <property type="protein sequence ID" value="XCH25398.1"/>
    <property type="molecule type" value="Genomic_DNA"/>
</dbReference>
<dbReference type="InterPro" id="IPR047699">
    <property type="entry name" value="Permease_put_prefix"/>
</dbReference>
<feature type="transmembrane region" description="Helical" evidence="6">
    <location>
        <begin position="803"/>
        <end position="823"/>
    </location>
</feature>
<keyword evidence="3 6" id="KW-0812">Transmembrane</keyword>
<dbReference type="GO" id="GO:0005886">
    <property type="term" value="C:plasma membrane"/>
    <property type="evidence" value="ECO:0007669"/>
    <property type="project" value="UniProtKB-SubCell"/>
</dbReference>
<dbReference type="Pfam" id="PF12704">
    <property type="entry name" value="MacB_PCD"/>
    <property type="match status" value="1"/>
</dbReference>
<dbReference type="Pfam" id="PF02687">
    <property type="entry name" value="FtsX"/>
    <property type="match status" value="2"/>
</dbReference>
<reference evidence="9" key="1">
    <citation type="submission" date="2024-06" db="EMBL/GenBank/DDBJ databases">
        <title>Sequencing and assembly of the genome of Dyadobacter sp. strain 676, a symbiont of Cyamopsis tetragonoloba.</title>
        <authorList>
            <person name="Guro P."/>
            <person name="Sazanova A."/>
            <person name="Kuznetsova I."/>
            <person name="Belimov A."/>
            <person name="Safronova V."/>
        </authorList>
    </citation>
    <scope>NUCLEOTIDE SEQUENCE</scope>
    <source>
        <strain evidence="9">676</strain>
    </source>
</reference>
<dbReference type="InterPro" id="IPR025857">
    <property type="entry name" value="MacB_PCD"/>
</dbReference>
<evidence type="ECO:0000256" key="6">
    <source>
        <dbReference type="SAM" id="Phobius"/>
    </source>
</evidence>
<evidence type="ECO:0000256" key="5">
    <source>
        <dbReference type="ARBA" id="ARBA00023136"/>
    </source>
</evidence>
<evidence type="ECO:0000259" key="7">
    <source>
        <dbReference type="Pfam" id="PF02687"/>
    </source>
</evidence>
<evidence type="ECO:0000256" key="2">
    <source>
        <dbReference type="ARBA" id="ARBA00022475"/>
    </source>
</evidence>
<dbReference type="AlphaFoldDB" id="A0AAU8FME9"/>
<organism evidence="9">
    <name type="scientific">Dyadobacter sp. 676</name>
    <dbReference type="NCBI Taxonomy" id="3088362"/>
    <lineage>
        <taxon>Bacteria</taxon>
        <taxon>Pseudomonadati</taxon>
        <taxon>Bacteroidota</taxon>
        <taxon>Cytophagia</taxon>
        <taxon>Cytophagales</taxon>
        <taxon>Spirosomataceae</taxon>
        <taxon>Dyadobacter</taxon>
    </lineage>
</organism>
<dbReference type="PANTHER" id="PTHR30572">
    <property type="entry name" value="MEMBRANE COMPONENT OF TRANSPORTER-RELATED"/>
    <property type="match status" value="1"/>
</dbReference>
<dbReference type="NCBIfam" id="NF038404">
    <property type="entry name" value="perm_prefix_2"/>
    <property type="match status" value="1"/>
</dbReference>